<dbReference type="PANTHER" id="PTHR30007:SF1">
    <property type="entry name" value="BLR1914 PROTEIN"/>
    <property type="match status" value="1"/>
</dbReference>
<feature type="region of interest" description="Disordered" evidence="1">
    <location>
        <begin position="112"/>
        <end position="132"/>
    </location>
</feature>
<dbReference type="NCBIfam" id="NF033580">
    <property type="entry name" value="transpos_IS5_3"/>
    <property type="match status" value="1"/>
</dbReference>
<feature type="domain" description="Transposase IS4-like" evidence="2">
    <location>
        <begin position="102"/>
        <end position="260"/>
    </location>
</feature>
<evidence type="ECO:0000256" key="1">
    <source>
        <dbReference type="SAM" id="MobiDB-lite"/>
    </source>
</evidence>
<dbReference type="Proteomes" id="UP000295294">
    <property type="component" value="Plasmid unnamed4"/>
</dbReference>
<accession>A0A4P7LKC1</accession>
<dbReference type="InterPro" id="IPR002559">
    <property type="entry name" value="Transposase_11"/>
</dbReference>
<dbReference type="EMBL" id="CP038639">
    <property type="protein sequence ID" value="QBY56285.1"/>
    <property type="molecule type" value="Genomic_DNA"/>
</dbReference>
<dbReference type="Pfam" id="PF13340">
    <property type="entry name" value="DUF4096"/>
    <property type="match status" value="1"/>
</dbReference>
<dbReference type="RefSeq" id="WP_135707447.1">
    <property type="nucleotide sequence ID" value="NZ_CP038639.1"/>
</dbReference>
<dbReference type="KEGG" id="cox:E0W60_35235"/>
<geneLocation type="plasmid" evidence="4">
    <name>unnamed4</name>
</geneLocation>
<dbReference type="GO" id="GO:0004803">
    <property type="term" value="F:transposase activity"/>
    <property type="evidence" value="ECO:0007669"/>
    <property type="project" value="InterPro"/>
</dbReference>
<protein>
    <submittedName>
        <fullName evidence="4">IS5 family transposase</fullName>
    </submittedName>
</protein>
<name>A0A4P7LKC1_9BURK</name>
<evidence type="ECO:0000313" key="4">
    <source>
        <dbReference type="EMBL" id="QBY56285.1"/>
    </source>
</evidence>
<dbReference type="AlphaFoldDB" id="A0A4P7LKC1"/>
<dbReference type="GO" id="GO:0003677">
    <property type="term" value="F:DNA binding"/>
    <property type="evidence" value="ECO:0007669"/>
    <property type="project" value="InterPro"/>
</dbReference>
<evidence type="ECO:0000259" key="2">
    <source>
        <dbReference type="Pfam" id="PF01609"/>
    </source>
</evidence>
<dbReference type="GO" id="GO:0006313">
    <property type="term" value="P:DNA transposition"/>
    <property type="evidence" value="ECO:0007669"/>
    <property type="project" value="InterPro"/>
</dbReference>
<dbReference type="PANTHER" id="PTHR30007">
    <property type="entry name" value="PHP DOMAIN PROTEIN"/>
    <property type="match status" value="1"/>
</dbReference>
<sequence>MAKLILDDDLWALIQPLLPPPKARRPRYPGRKPLDDRAVLTGILFVLQSGIPWEMLPTEMGCGSGMSCWRRLHAWQKAAVWDRLHEVLLAKLRAADRIDWSRVIVESSSIRAVGSGPKTGPNPTDRARPGSKHHLLTEAQGIPLALILTGANRNDVTQLLPLVEAIPPIRGKRGRPLSKPCIVQGDRGYDHDKYRKPLHAAGIATEIARRGEPHGSGLGKTRWVVERTIAWLHNFKRLRVRFERLPTIHEAFLKIACCIICWRHLRKSFC</sequence>
<feature type="domain" description="Insertion element IS402-like" evidence="3">
    <location>
        <begin position="6"/>
        <end position="85"/>
    </location>
</feature>
<dbReference type="InterPro" id="IPR025161">
    <property type="entry name" value="IS402-like_dom"/>
</dbReference>
<evidence type="ECO:0000313" key="5">
    <source>
        <dbReference type="Proteomes" id="UP000295294"/>
    </source>
</evidence>
<gene>
    <name evidence="4" type="ORF">E0W60_35235</name>
</gene>
<dbReference type="Pfam" id="PF01609">
    <property type="entry name" value="DDE_Tnp_1"/>
    <property type="match status" value="1"/>
</dbReference>
<reference evidence="4 5" key="1">
    <citation type="submission" date="2019-03" db="EMBL/GenBank/DDBJ databases">
        <title>Efficiently degradation of phenoxyalkanoic acid herbicides by Cupriavidus oxalaticus strain X32.</title>
        <authorList>
            <person name="Sheng X."/>
        </authorList>
    </citation>
    <scope>NUCLEOTIDE SEQUENCE [LARGE SCALE GENOMIC DNA]</scope>
    <source>
        <strain evidence="4 5">X32</strain>
        <plasmid evidence="4 5">unnamed4</plasmid>
    </source>
</reference>
<evidence type="ECO:0000259" key="3">
    <source>
        <dbReference type="Pfam" id="PF13340"/>
    </source>
</evidence>
<organism evidence="4 5">
    <name type="scientific">Cupriavidus oxalaticus</name>
    <dbReference type="NCBI Taxonomy" id="96344"/>
    <lineage>
        <taxon>Bacteria</taxon>
        <taxon>Pseudomonadati</taxon>
        <taxon>Pseudomonadota</taxon>
        <taxon>Betaproteobacteria</taxon>
        <taxon>Burkholderiales</taxon>
        <taxon>Burkholderiaceae</taxon>
        <taxon>Cupriavidus</taxon>
    </lineage>
</organism>
<proteinExistence type="predicted"/>
<keyword evidence="4" id="KW-0614">Plasmid</keyword>
<dbReference type="OrthoDB" id="5524851at2"/>